<dbReference type="SUPFAM" id="SSF51197">
    <property type="entry name" value="Clavaminate synthase-like"/>
    <property type="match status" value="1"/>
</dbReference>
<dbReference type="PROSITE" id="PS51471">
    <property type="entry name" value="FE2OG_OXY"/>
    <property type="match status" value="1"/>
</dbReference>
<evidence type="ECO:0000313" key="5">
    <source>
        <dbReference type="Proteomes" id="UP000091857"/>
    </source>
</evidence>
<feature type="domain" description="Fe2OG dioxygenase" evidence="3">
    <location>
        <begin position="295"/>
        <end position="392"/>
    </location>
</feature>
<dbReference type="GO" id="GO:0006402">
    <property type="term" value="P:mRNA catabolic process"/>
    <property type="evidence" value="ECO:0007669"/>
    <property type="project" value="InterPro"/>
</dbReference>
<feature type="compositionally biased region" description="Low complexity" evidence="2">
    <location>
        <begin position="474"/>
        <end position="485"/>
    </location>
</feature>
<protein>
    <recommendedName>
        <fullName evidence="3">Fe2OG dioxygenase domain-containing protein</fullName>
    </recommendedName>
</protein>
<dbReference type="GO" id="GO:0003729">
    <property type="term" value="F:mRNA binding"/>
    <property type="evidence" value="ECO:0007669"/>
    <property type="project" value="InterPro"/>
</dbReference>
<feature type="compositionally biased region" description="Low complexity" evidence="2">
    <location>
        <begin position="99"/>
        <end position="129"/>
    </location>
</feature>
<dbReference type="InterPro" id="IPR037151">
    <property type="entry name" value="AlkB-like_sf"/>
</dbReference>
<proteinExistence type="inferred from homology"/>
<dbReference type="EMBL" id="CM004393">
    <property type="protein sequence ID" value="OAY44915.1"/>
    <property type="molecule type" value="Genomic_DNA"/>
</dbReference>
<feature type="region of interest" description="Disordered" evidence="2">
    <location>
        <begin position="448"/>
        <end position="493"/>
    </location>
</feature>
<accession>A0A2C9VHM6</accession>
<dbReference type="InterPro" id="IPR027450">
    <property type="entry name" value="AlkB-like"/>
</dbReference>
<sequence length="493" mass="54419">MMEGDMSRKSPEARRGEDFIELLKTMDHEEVLQVLSGGFCQHCQALLETRIHNLINAKVNKMSLSNGGTEVSKEFQSADAISINSSNGNLESLSPGKASLTSSSNQESESYSARQKGVTANSSSASVNSHQKSIDHPGFEILLNDGLADVSSVVDNGLSEEQKEQFRFSRVGRKKDFVCSERINGKPTNILKGLELHTKVFNPEEQKKIVECVYNLQRMGRKGQLRERTYSEPTKWMRGKGRITMQFGCCYNYAMDKNGKAPGIVQDEVVDPLPPTFKQMIKRMVRWHVLPATCIPNSCIVNIYDEGDCIPPHIDHHDFLRPFCTVSFLTECNIVFGSNLKILSPGEFSGPVSIPLPVGSVLVLNGNGADIAKHCIPGVPAKRISITFRKMDDSKLPYQFSPDPELLGIKPLIYSPLTKSPYQQSQQQKPFGYPSVVKSLVQQSNHQNGNLTATKSRSGNTNGTSFFINKDDFPPLGSSKSSGPSRANRVGSK</sequence>
<name>A0A2C9VHM6_MANES</name>
<dbReference type="InterPro" id="IPR044842">
    <property type="entry name" value="ALKBH9B/ALKBH10B-like"/>
</dbReference>
<dbReference type="OrthoDB" id="271595at2759"/>
<dbReference type="Proteomes" id="UP000091857">
    <property type="component" value="Chromosome 7"/>
</dbReference>
<dbReference type="Gramene" id="Manes.07G016100.1.v8.1">
    <property type="protein sequence ID" value="Manes.07G016100.1.v8.1.CDS"/>
    <property type="gene ID" value="Manes.07G016100.v8.1"/>
</dbReference>
<dbReference type="GO" id="GO:0032451">
    <property type="term" value="F:demethylase activity"/>
    <property type="evidence" value="ECO:0007669"/>
    <property type="project" value="InterPro"/>
</dbReference>
<dbReference type="Gene3D" id="2.60.120.590">
    <property type="entry name" value="Alpha-ketoglutarate-dependent dioxygenase AlkB-like"/>
    <property type="match status" value="1"/>
</dbReference>
<evidence type="ECO:0000256" key="2">
    <source>
        <dbReference type="SAM" id="MobiDB-lite"/>
    </source>
</evidence>
<dbReference type="InterPro" id="IPR005123">
    <property type="entry name" value="Oxoglu/Fe-dep_dioxygenase_dom"/>
</dbReference>
<feature type="region of interest" description="Disordered" evidence="2">
    <location>
        <begin position="86"/>
        <end position="131"/>
    </location>
</feature>
<dbReference type="Pfam" id="PF13532">
    <property type="entry name" value="2OG-FeII_Oxy_2"/>
    <property type="match status" value="1"/>
</dbReference>
<gene>
    <name evidence="4" type="ORF">MANES_07G016100v8</name>
</gene>
<dbReference type="STRING" id="3983.A0A2C9VHM6"/>
<dbReference type="PANTHER" id="PTHR31447:SF1">
    <property type="entry name" value="OS06G0138200 PROTEIN"/>
    <property type="match status" value="1"/>
</dbReference>
<feature type="compositionally biased region" description="Polar residues" evidence="2">
    <location>
        <begin position="448"/>
        <end position="467"/>
    </location>
</feature>
<dbReference type="AlphaFoldDB" id="A0A2C9VHM6"/>
<comment type="caution">
    <text evidence="4">The sequence shown here is derived from an EMBL/GenBank/DDBJ whole genome shotgun (WGS) entry which is preliminary data.</text>
</comment>
<keyword evidence="5" id="KW-1185">Reference proteome</keyword>
<reference evidence="5" key="1">
    <citation type="journal article" date="2016" name="Nat. Biotechnol.">
        <title>Sequencing wild and cultivated cassava and related species reveals extensive interspecific hybridization and genetic diversity.</title>
        <authorList>
            <person name="Bredeson J.V."/>
            <person name="Lyons J.B."/>
            <person name="Prochnik S.E."/>
            <person name="Wu G.A."/>
            <person name="Ha C.M."/>
            <person name="Edsinger-Gonzales E."/>
            <person name="Grimwood J."/>
            <person name="Schmutz J."/>
            <person name="Rabbi I.Y."/>
            <person name="Egesi C."/>
            <person name="Nauluvula P."/>
            <person name="Lebot V."/>
            <person name="Ndunguru J."/>
            <person name="Mkamilo G."/>
            <person name="Bart R.S."/>
            <person name="Setter T.L."/>
            <person name="Gleadow R.M."/>
            <person name="Kulakow P."/>
            <person name="Ferguson M.E."/>
            <person name="Rounsley S."/>
            <person name="Rokhsar D.S."/>
        </authorList>
    </citation>
    <scope>NUCLEOTIDE SEQUENCE [LARGE SCALE GENOMIC DNA]</scope>
    <source>
        <strain evidence="5">cv. AM560-2</strain>
    </source>
</reference>
<evidence type="ECO:0000256" key="1">
    <source>
        <dbReference type="ARBA" id="ARBA00007879"/>
    </source>
</evidence>
<evidence type="ECO:0000259" key="3">
    <source>
        <dbReference type="PROSITE" id="PS51471"/>
    </source>
</evidence>
<comment type="similarity">
    <text evidence="1">Belongs to the alkB family.</text>
</comment>
<dbReference type="PANTHER" id="PTHR31447">
    <property type="entry name" value="HYDROXYPROLINE-RICH GLYCOPROTEIN FAMILY PROTEIN-RELATED"/>
    <property type="match status" value="1"/>
</dbReference>
<organism evidence="4 5">
    <name type="scientific">Manihot esculenta</name>
    <name type="common">Cassava</name>
    <name type="synonym">Jatropha manihot</name>
    <dbReference type="NCBI Taxonomy" id="3983"/>
    <lineage>
        <taxon>Eukaryota</taxon>
        <taxon>Viridiplantae</taxon>
        <taxon>Streptophyta</taxon>
        <taxon>Embryophyta</taxon>
        <taxon>Tracheophyta</taxon>
        <taxon>Spermatophyta</taxon>
        <taxon>Magnoliopsida</taxon>
        <taxon>eudicotyledons</taxon>
        <taxon>Gunneridae</taxon>
        <taxon>Pentapetalae</taxon>
        <taxon>rosids</taxon>
        <taxon>fabids</taxon>
        <taxon>Malpighiales</taxon>
        <taxon>Euphorbiaceae</taxon>
        <taxon>Crotonoideae</taxon>
        <taxon>Manihoteae</taxon>
        <taxon>Manihot</taxon>
    </lineage>
</organism>
<evidence type="ECO:0000313" key="4">
    <source>
        <dbReference type="EMBL" id="OAY44915.1"/>
    </source>
</evidence>